<name>A0A917UB05_9ACTN</name>
<organism evidence="1 2">
    <name type="scientific">Dactylosporangium sucinum</name>
    <dbReference type="NCBI Taxonomy" id="1424081"/>
    <lineage>
        <taxon>Bacteria</taxon>
        <taxon>Bacillati</taxon>
        <taxon>Actinomycetota</taxon>
        <taxon>Actinomycetes</taxon>
        <taxon>Micromonosporales</taxon>
        <taxon>Micromonosporaceae</taxon>
        <taxon>Dactylosporangium</taxon>
    </lineage>
</organism>
<evidence type="ECO:0000313" key="2">
    <source>
        <dbReference type="Proteomes" id="UP000642070"/>
    </source>
</evidence>
<comment type="caution">
    <text evidence="1">The sequence shown here is derived from an EMBL/GenBank/DDBJ whole genome shotgun (WGS) entry which is preliminary data.</text>
</comment>
<dbReference type="Proteomes" id="UP000642070">
    <property type="component" value="Unassembled WGS sequence"/>
</dbReference>
<protein>
    <submittedName>
        <fullName evidence="1">Uncharacterized protein</fullName>
    </submittedName>
</protein>
<evidence type="ECO:0000313" key="1">
    <source>
        <dbReference type="EMBL" id="GGM72855.1"/>
    </source>
</evidence>
<accession>A0A917UB05</accession>
<keyword evidence="2" id="KW-1185">Reference proteome</keyword>
<dbReference type="EMBL" id="BMPI01000065">
    <property type="protein sequence ID" value="GGM72855.1"/>
    <property type="molecule type" value="Genomic_DNA"/>
</dbReference>
<dbReference type="AlphaFoldDB" id="A0A917UB05"/>
<gene>
    <name evidence="1" type="ORF">GCM10007977_088150</name>
</gene>
<proteinExistence type="predicted"/>
<reference evidence="1" key="1">
    <citation type="journal article" date="2014" name="Int. J. Syst. Evol. Microbiol.">
        <title>Complete genome sequence of Corynebacterium casei LMG S-19264T (=DSM 44701T), isolated from a smear-ripened cheese.</title>
        <authorList>
            <consortium name="US DOE Joint Genome Institute (JGI-PGF)"/>
            <person name="Walter F."/>
            <person name="Albersmeier A."/>
            <person name="Kalinowski J."/>
            <person name="Ruckert C."/>
        </authorList>
    </citation>
    <scope>NUCLEOTIDE SEQUENCE</scope>
    <source>
        <strain evidence="1">JCM 19831</strain>
    </source>
</reference>
<reference evidence="1" key="2">
    <citation type="submission" date="2020-09" db="EMBL/GenBank/DDBJ databases">
        <authorList>
            <person name="Sun Q."/>
            <person name="Ohkuma M."/>
        </authorList>
    </citation>
    <scope>NUCLEOTIDE SEQUENCE</scope>
    <source>
        <strain evidence="1">JCM 19831</strain>
    </source>
</reference>
<sequence length="81" mass="9211">MAVKLNERGYQHARKIVEDRQYVLDDRDEWAERHDVAQVDASSIGDLGDMALLLSEAQPPRQRSGCMITLVQPRSRLSKCS</sequence>